<proteinExistence type="predicted"/>
<feature type="transmembrane region" description="Helical" evidence="1">
    <location>
        <begin position="129"/>
        <end position="151"/>
    </location>
</feature>
<accession>A0AAQ3N941</accession>
<reference evidence="2 3" key="1">
    <citation type="journal article" date="2023" name="Life. Sci Alliance">
        <title>Evolutionary insights into 3D genome organization and epigenetic landscape of Vigna mungo.</title>
        <authorList>
            <person name="Junaid A."/>
            <person name="Singh B."/>
            <person name="Bhatia S."/>
        </authorList>
    </citation>
    <scope>NUCLEOTIDE SEQUENCE [LARGE SCALE GENOMIC DNA]</scope>
    <source>
        <strain evidence="2">Urdbean</strain>
    </source>
</reference>
<name>A0AAQ3N941_VIGMU</name>
<dbReference type="AlphaFoldDB" id="A0AAQ3N941"/>
<evidence type="ECO:0000313" key="2">
    <source>
        <dbReference type="EMBL" id="WVZ04423.1"/>
    </source>
</evidence>
<sequence>MTVGNPSKKCHYRRILDISDRFRPTKEIIARTCGSKSIARENDEMEKQCGHKVSRSEGSSRRILSVFGVFLDSQGLFSFSTDSALGLEFSSQFTSFRCVSSPEEPHYSSNRAFRPVLGVALPSLPQGSFVLGLLFSGITFLSLILFSDLCLCSEFRNLALTSFVARANPEGE</sequence>
<keyword evidence="1" id="KW-0812">Transmembrane</keyword>
<gene>
    <name evidence="2" type="ORF">V8G54_025229</name>
</gene>
<dbReference type="EMBL" id="CP144694">
    <property type="protein sequence ID" value="WVZ04423.1"/>
    <property type="molecule type" value="Genomic_DNA"/>
</dbReference>
<keyword evidence="3" id="KW-1185">Reference proteome</keyword>
<protein>
    <submittedName>
        <fullName evidence="2">Uncharacterized protein</fullName>
    </submittedName>
</protein>
<dbReference type="Proteomes" id="UP001374535">
    <property type="component" value="Chromosome 7"/>
</dbReference>
<keyword evidence="1" id="KW-1133">Transmembrane helix</keyword>
<keyword evidence="1" id="KW-0472">Membrane</keyword>
<evidence type="ECO:0000256" key="1">
    <source>
        <dbReference type="SAM" id="Phobius"/>
    </source>
</evidence>
<evidence type="ECO:0000313" key="3">
    <source>
        <dbReference type="Proteomes" id="UP001374535"/>
    </source>
</evidence>
<organism evidence="2 3">
    <name type="scientific">Vigna mungo</name>
    <name type="common">Black gram</name>
    <name type="synonym">Phaseolus mungo</name>
    <dbReference type="NCBI Taxonomy" id="3915"/>
    <lineage>
        <taxon>Eukaryota</taxon>
        <taxon>Viridiplantae</taxon>
        <taxon>Streptophyta</taxon>
        <taxon>Embryophyta</taxon>
        <taxon>Tracheophyta</taxon>
        <taxon>Spermatophyta</taxon>
        <taxon>Magnoliopsida</taxon>
        <taxon>eudicotyledons</taxon>
        <taxon>Gunneridae</taxon>
        <taxon>Pentapetalae</taxon>
        <taxon>rosids</taxon>
        <taxon>fabids</taxon>
        <taxon>Fabales</taxon>
        <taxon>Fabaceae</taxon>
        <taxon>Papilionoideae</taxon>
        <taxon>50 kb inversion clade</taxon>
        <taxon>NPAAA clade</taxon>
        <taxon>indigoferoid/millettioid clade</taxon>
        <taxon>Phaseoleae</taxon>
        <taxon>Vigna</taxon>
    </lineage>
</organism>